<organism evidence="2 3">
    <name type="scientific">Gryllotalpicola daejeonensis</name>
    <dbReference type="NCBI Taxonomy" id="993087"/>
    <lineage>
        <taxon>Bacteria</taxon>
        <taxon>Bacillati</taxon>
        <taxon>Actinomycetota</taxon>
        <taxon>Actinomycetes</taxon>
        <taxon>Micrococcales</taxon>
        <taxon>Microbacteriaceae</taxon>
        <taxon>Gryllotalpicola</taxon>
    </lineage>
</organism>
<sequence length="207" mass="21707">MSGRRRGRARKRSAAARVAIALSISAAVVVGLLVAGVVGVAIAASRPLPQASVSPQLPACPAADPVTIGDIVVPRGPVAGYCQAELINAAHIINAARSLGIGTHTQAVGVMTAIGETHLRNLDYGDAAGPDSRGLFQQRDNGAWGTLAERMDPYTAALHFFQKAIKVPGWQTMEPTLLAHTVQRNADPYYYAQYWSQAEAIVAALGS</sequence>
<evidence type="ECO:0000313" key="3">
    <source>
        <dbReference type="Proteomes" id="UP001415169"/>
    </source>
</evidence>
<protein>
    <recommendedName>
        <fullName evidence="4">Peptidase M23</fullName>
    </recommendedName>
</protein>
<keyword evidence="1" id="KW-0812">Transmembrane</keyword>
<dbReference type="Proteomes" id="UP001415169">
    <property type="component" value="Unassembled WGS sequence"/>
</dbReference>
<evidence type="ECO:0000256" key="1">
    <source>
        <dbReference type="SAM" id="Phobius"/>
    </source>
</evidence>
<feature type="transmembrane region" description="Helical" evidence="1">
    <location>
        <begin position="20"/>
        <end position="44"/>
    </location>
</feature>
<keyword evidence="3" id="KW-1185">Reference proteome</keyword>
<gene>
    <name evidence="2" type="ORF">GCM10022286_08600</name>
</gene>
<dbReference type="EMBL" id="BAABBV010000001">
    <property type="protein sequence ID" value="GAA4157233.1"/>
    <property type="molecule type" value="Genomic_DNA"/>
</dbReference>
<comment type="caution">
    <text evidence="2">The sequence shown here is derived from an EMBL/GenBank/DDBJ whole genome shotgun (WGS) entry which is preliminary data.</text>
</comment>
<proteinExistence type="predicted"/>
<dbReference type="RefSeq" id="WP_344790511.1">
    <property type="nucleotide sequence ID" value="NZ_BAABBV010000001.1"/>
</dbReference>
<evidence type="ECO:0000313" key="2">
    <source>
        <dbReference type="EMBL" id="GAA4157233.1"/>
    </source>
</evidence>
<name>A0ABP7ZGY2_9MICO</name>
<reference evidence="2" key="1">
    <citation type="journal article" date="2014" name="Int. J. Syst. Evol. Microbiol.">
        <title>Complete genome of a new Firmicutes species belonging to the dominant human colonic microbiota ('Ruminococcus bicirculans') reveals two chromosomes and a selective capacity to utilize plant glucans.</title>
        <authorList>
            <consortium name="NISC Comparative Sequencing Program"/>
            <person name="Wegmann U."/>
            <person name="Louis P."/>
            <person name="Goesmann A."/>
            <person name="Henrissat B."/>
            <person name="Duncan S.H."/>
            <person name="Flint H.J."/>
        </authorList>
    </citation>
    <scope>NUCLEOTIDE SEQUENCE</scope>
    <source>
        <strain evidence="2">JCM 17590</strain>
    </source>
</reference>
<keyword evidence="1" id="KW-1133">Transmembrane helix</keyword>
<accession>A0ABP7ZGY2</accession>
<reference evidence="2" key="2">
    <citation type="submission" date="2023-12" db="EMBL/GenBank/DDBJ databases">
        <authorList>
            <person name="Sun Q."/>
            <person name="Inoue M."/>
        </authorList>
    </citation>
    <scope>NUCLEOTIDE SEQUENCE</scope>
    <source>
        <strain evidence="2">JCM 17590</strain>
    </source>
</reference>
<evidence type="ECO:0008006" key="4">
    <source>
        <dbReference type="Google" id="ProtNLM"/>
    </source>
</evidence>
<keyword evidence="1" id="KW-0472">Membrane</keyword>